<feature type="binding site" evidence="7">
    <location>
        <position position="26"/>
    </location>
    <ligand>
        <name>Ca(2+)</name>
        <dbReference type="ChEBI" id="CHEBI:29108"/>
    </ligand>
</feature>
<dbReference type="InterPro" id="IPR008901">
    <property type="entry name" value="ACER"/>
</dbReference>
<feature type="binding site" evidence="7">
    <location>
        <position position="25"/>
    </location>
    <ligand>
        <name>Ca(2+)</name>
        <dbReference type="ChEBI" id="CHEBI:29108"/>
    </ligand>
</feature>
<feature type="binding site" evidence="8">
    <location>
        <position position="228"/>
    </location>
    <ligand>
        <name>Zn(2+)</name>
        <dbReference type="ChEBI" id="CHEBI:29105"/>
        <note>catalytic</note>
    </ligand>
</feature>
<reference evidence="10 11" key="1">
    <citation type="journal article" date="2016" name="Mol. Biol. Evol.">
        <title>Genome-Wide Survey of Gut Fungi (Harpellales) Reveals the First Horizontally Transferred Ubiquitin Gene from a Mosquito Host.</title>
        <authorList>
            <person name="Wang Y."/>
            <person name="White M.M."/>
            <person name="Kvist S."/>
            <person name="Moncalvo J.M."/>
        </authorList>
    </citation>
    <scope>NUCLEOTIDE SEQUENCE [LARGE SCALE GENOMIC DNA]</scope>
    <source>
        <strain evidence="10 11">ALG-7-W6</strain>
    </source>
</reference>
<keyword evidence="5 9" id="KW-1133">Transmembrane helix</keyword>
<evidence type="ECO:0000256" key="6">
    <source>
        <dbReference type="ARBA" id="ARBA00023136"/>
    </source>
</evidence>
<evidence type="ECO:0000313" key="11">
    <source>
        <dbReference type="Proteomes" id="UP000187455"/>
    </source>
</evidence>
<evidence type="ECO:0000256" key="5">
    <source>
        <dbReference type="ARBA" id="ARBA00022989"/>
    </source>
</evidence>
<dbReference type="STRING" id="133383.A0A1R0H7W9"/>
<feature type="transmembrane region" description="Helical" evidence="9">
    <location>
        <begin position="185"/>
        <end position="202"/>
    </location>
</feature>
<keyword evidence="11" id="KW-1185">Reference proteome</keyword>
<keyword evidence="7" id="KW-0106">Calcium</keyword>
<evidence type="ECO:0000256" key="9">
    <source>
        <dbReference type="SAM" id="Phobius"/>
    </source>
</evidence>
<organism evidence="10 11">
    <name type="scientific">Smittium mucronatum</name>
    <dbReference type="NCBI Taxonomy" id="133383"/>
    <lineage>
        <taxon>Eukaryota</taxon>
        <taxon>Fungi</taxon>
        <taxon>Fungi incertae sedis</taxon>
        <taxon>Zoopagomycota</taxon>
        <taxon>Kickxellomycotina</taxon>
        <taxon>Harpellomycetes</taxon>
        <taxon>Harpellales</taxon>
        <taxon>Legeriomycetaceae</taxon>
        <taxon>Smittium</taxon>
    </lineage>
</organism>
<comment type="caution">
    <text evidence="10">The sequence shown here is derived from an EMBL/GenBank/DDBJ whole genome shotgun (WGS) entry which is preliminary data.</text>
</comment>
<evidence type="ECO:0000256" key="3">
    <source>
        <dbReference type="ARBA" id="ARBA00022692"/>
    </source>
</evidence>
<dbReference type="GO" id="GO:0016811">
    <property type="term" value="F:hydrolase activity, acting on carbon-nitrogen (but not peptide) bonds, in linear amides"/>
    <property type="evidence" value="ECO:0007669"/>
    <property type="project" value="InterPro"/>
</dbReference>
<evidence type="ECO:0000256" key="7">
    <source>
        <dbReference type="PIRSR" id="PIRSR608901-1"/>
    </source>
</evidence>
<evidence type="ECO:0000313" key="10">
    <source>
        <dbReference type="EMBL" id="OLY85213.1"/>
    </source>
</evidence>
<accession>A0A1R0H7W9</accession>
<dbReference type="GO" id="GO:0046513">
    <property type="term" value="P:ceramide biosynthetic process"/>
    <property type="evidence" value="ECO:0007669"/>
    <property type="project" value="TreeGrafter"/>
</dbReference>
<feature type="transmembrane region" description="Helical" evidence="9">
    <location>
        <begin position="152"/>
        <end position="173"/>
    </location>
</feature>
<keyword evidence="8" id="KW-0862">Zinc</keyword>
<comment type="subcellular location">
    <subcellularLocation>
        <location evidence="1">Membrane</location>
        <topology evidence="1">Multi-pass membrane protein</topology>
    </subcellularLocation>
</comment>
<proteinExistence type="inferred from homology"/>
<evidence type="ECO:0000256" key="2">
    <source>
        <dbReference type="ARBA" id="ARBA00009780"/>
    </source>
</evidence>
<feature type="binding site" evidence="8">
    <location>
        <position position="232"/>
    </location>
    <ligand>
        <name>Zn(2+)</name>
        <dbReference type="ChEBI" id="CHEBI:29105"/>
        <note>catalytic</note>
    </ligand>
</feature>
<keyword evidence="6 9" id="KW-0472">Membrane</keyword>
<feature type="transmembrane region" description="Helical" evidence="9">
    <location>
        <begin position="40"/>
        <end position="57"/>
    </location>
</feature>
<dbReference type="Pfam" id="PF05875">
    <property type="entry name" value="Ceramidase"/>
    <property type="match status" value="1"/>
</dbReference>
<feature type="binding site" evidence="8">
    <location>
        <position position="87"/>
    </location>
    <ligand>
        <name>Zn(2+)</name>
        <dbReference type="ChEBI" id="CHEBI:29105"/>
        <note>catalytic</note>
    </ligand>
</feature>
<feature type="binding site" evidence="7">
    <location>
        <position position="39"/>
    </location>
    <ligand>
        <name>Ca(2+)</name>
        <dbReference type="ChEBI" id="CHEBI:29108"/>
    </ligand>
</feature>
<feature type="transmembrane region" description="Helical" evidence="9">
    <location>
        <begin position="69"/>
        <end position="90"/>
    </location>
</feature>
<evidence type="ECO:0000256" key="4">
    <source>
        <dbReference type="ARBA" id="ARBA00022801"/>
    </source>
</evidence>
<feature type="binding site" evidence="7">
    <location>
        <position position="28"/>
    </location>
    <ligand>
        <name>Ca(2+)</name>
        <dbReference type="ChEBI" id="CHEBI:29108"/>
    </ligand>
</feature>
<dbReference type="GO" id="GO:0046514">
    <property type="term" value="P:ceramide catabolic process"/>
    <property type="evidence" value="ECO:0007669"/>
    <property type="project" value="TreeGrafter"/>
</dbReference>
<comment type="similarity">
    <text evidence="2">Belongs to the alkaline ceramidase family.</text>
</comment>
<dbReference type="GO" id="GO:0005789">
    <property type="term" value="C:endoplasmic reticulum membrane"/>
    <property type="evidence" value="ECO:0007669"/>
    <property type="project" value="TreeGrafter"/>
</dbReference>
<evidence type="ECO:0000256" key="8">
    <source>
        <dbReference type="PIRSR" id="PIRSR608901-2"/>
    </source>
</evidence>
<dbReference type="EMBL" id="LSSL01000187">
    <property type="protein sequence ID" value="OLY85213.1"/>
    <property type="molecule type" value="Genomic_DNA"/>
</dbReference>
<name>A0A1R0H7W9_9FUNG</name>
<dbReference type="OrthoDB" id="187171at2759"/>
<protein>
    <submittedName>
        <fullName evidence="10">Alkaline ceramidase 3</fullName>
    </submittedName>
</protein>
<sequence length="279" mass="32051">MTMILADTSRNNSTYFWGERTSTLDWCEENYLTSNYIAEFWNTLTSMIFVVLAFISIRQCIKYKLQKRIIVLFLGIALVGIGSVLFHMTLKLSTQLLDELPMIYVTNSFAYLLIESGSELKYGLALPIFVFALDVAITVTYIFLLNPIFHQVSFGAVIIFSFVFSAILLRRLPNSSHGKKRLNSLLLRAFFGFLFGFAAWNLDNICCNSLRSFRIRFGAPWDALLQMHGWWHILTAYSAHCLSLFLTALRLEISGARPYDIKYFFPGIPFLSFENVKQD</sequence>
<evidence type="ECO:0000256" key="1">
    <source>
        <dbReference type="ARBA" id="ARBA00004141"/>
    </source>
</evidence>
<keyword evidence="4" id="KW-0378">Hydrolase</keyword>
<gene>
    <name evidence="10" type="ORF">AYI68_g601</name>
</gene>
<feature type="binding site" evidence="7">
    <location>
        <position position="30"/>
    </location>
    <ligand>
        <name>Ca(2+)</name>
        <dbReference type="ChEBI" id="CHEBI:29108"/>
    </ligand>
</feature>
<comment type="cofactor">
    <cofactor evidence="8">
        <name>Zn(2+)</name>
        <dbReference type="ChEBI" id="CHEBI:29105"/>
    </cofactor>
</comment>
<dbReference type="Proteomes" id="UP000187455">
    <property type="component" value="Unassembled WGS sequence"/>
</dbReference>
<dbReference type="GO" id="GO:0046872">
    <property type="term" value="F:metal ion binding"/>
    <property type="evidence" value="ECO:0007669"/>
    <property type="project" value="UniProtKB-KW"/>
</dbReference>
<keyword evidence="3 9" id="KW-0812">Transmembrane</keyword>
<dbReference type="AlphaFoldDB" id="A0A1R0H7W9"/>
<keyword evidence="7" id="KW-0479">Metal-binding</keyword>
<feature type="transmembrane region" description="Helical" evidence="9">
    <location>
        <begin position="126"/>
        <end position="146"/>
    </location>
</feature>
<dbReference type="PANTHER" id="PTHR46187">
    <property type="entry name" value="ALKALINE CERAMIDASE 3"/>
    <property type="match status" value="1"/>
</dbReference>
<dbReference type="PANTHER" id="PTHR46187:SF3">
    <property type="entry name" value="ALKALINE CERAMIDASE 3"/>
    <property type="match status" value="1"/>
</dbReference>